<feature type="non-terminal residue" evidence="2">
    <location>
        <position position="152"/>
    </location>
</feature>
<protein>
    <recommendedName>
        <fullName evidence="1">DUF222 domain-containing protein</fullName>
    </recommendedName>
</protein>
<evidence type="ECO:0000259" key="1">
    <source>
        <dbReference type="Pfam" id="PF02720"/>
    </source>
</evidence>
<dbReference type="EMBL" id="FOND01000023">
    <property type="protein sequence ID" value="SFF70695.1"/>
    <property type="molecule type" value="Genomic_DNA"/>
</dbReference>
<gene>
    <name evidence="2" type="ORF">SAMN05216574_12369</name>
</gene>
<name>A0A1I2KUT9_9ACTN</name>
<dbReference type="Pfam" id="PF02720">
    <property type="entry name" value="DUF222"/>
    <property type="match status" value="1"/>
</dbReference>
<dbReference type="OrthoDB" id="5225807at2"/>
<accession>A0A1I2KUT9</accession>
<dbReference type="RefSeq" id="WP_139228976.1">
    <property type="nucleotide sequence ID" value="NZ_FOND01000023.1"/>
</dbReference>
<dbReference type="STRING" id="1798228.SAMN05216574_12369"/>
<sequence length="152" mass="15659">MGELASALDALADDDLHALVAPQLLDRTAELVRARNRIDAELSRTVRHAENVQAPEHDGQKSMASWLRGHGRLSPAAAARLVRAGRALERLPMVAAAAGAGGVSAEQVAEVARAVTPRALGLAADQGIDLAAVDAAFAQVAVVGGHQELVAV</sequence>
<evidence type="ECO:0000313" key="2">
    <source>
        <dbReference type="EMBL" id="SFF70695.1"/>
    </source>
</evidence>
<feature type="domain" description="DUF222" evidence="1">
    <location>
        <begin position="28"/>
        <end position="116"/>
    </location>
</feature>
<dbReference type="AlphaFoldDB" id="A0A1I2KUT9"/>
<evidence type="ECO:0000313" key="3">
    <source>
        <dbReference type="Proteomes" id="UP000198589"/>
    </source>
</evidence>
<dbReference type="InterPro" id="IPR003870">
    <property type="entry name" value="DUF222"/>
</dbReference>
<organism evidence="2 3">
    <name type="scientific">Blastococcus tunisiensis</name>
    <dbReference type="NCBI Taxonomy" id="1798228"/>
    <lineage>
        <taxon>Bacteria</taxon>
        <taxon>Bacillati</taxon>
        <taxon>Actinomycetota</taxon>
        <taxon>Actinomycetes</taxon>
        <taxon>Geodermatophilales</taxon>
        <taxon>Geodermatophilaceae</taxon>
        <taxon>Blastococcus</taxon>
    </lineage>
</organism>
<reference evidence="3" key="1">
    <citation type="submission" date="2016-10" db="EMBL/GenBank/DDBJ databases">
        <authorList>
            <person name="Varghese N."/>
            <person name="Submissions S."/>
        </authorList>
    </citation>
    <scope>NUCLEOTIDE SEQUENCE [LARGE SCALE GENOMIC DNA]</scope>
    <source>
        <strain evidence="3">DSM 46838</strain>
    </source>
</reference>
<dbReference type="Proteomes" id="UP000198589">
    <property type="component" value="Unassembled WGS sequence"/>
</dbReference>
<proteinExistence type="predicted"/>
<keyword evidence="3" id="KW-1185">Reference proteome</keyword>